<dbReference type="InterPro" id="IPR000515">
    <property type="entry name" value="MetI-like"/>
</dbReference>
<evidence type="ECO:0000256" key="5">
    <source>
        <dbReference type="ARBA" id="ARBA00022692"/>
    </source>
</evidence>
<feature type="transmembrane region" description="Helical" evidence="8">
    <location>
        <begin position="57"/>
        <end position="81"/>
    </location>
</feature>
<dbReference type="RefSeq" id="WP_102069086.1">
    <property type="nucleotide sequence ID" value="NZ_PDNV01000003.1"/>
</dbReference>
<dbReference type="AlphaFoldDB" id="A0A2N4UJ19"/>
<dbReference type="Pfam" id="PF00528">
    <property type="entry name" value="BPD_transp_1"/>
    <property type="match status" value="1"/>
</dbReference>
<proteinExistence type="inferred from homology"/>
<protein>
    <submittedName>
        <fullName evidence="10">ABC transporter permease</fullName>
    </submittedName>
</protein>
<evidence type="ECO:0000256" key="4">
    <source>
        <dbReference type="ARBA" id="ARBA00022475"/>
    </source>
</evidence>
<keyword evidence="3 8" id="KW-0813">Transport</keyword>
<dbReference type="GO" id="GO:0006865">
    <property type="term" value="P:amino acid transport"/>
    <property type="evidence" value="ECO:0007669"/>
    <property type="project" value="TreeGrafter"/>
</dbReference>
<dbReference type="PANTHER" id="PTHR30614:SF35">
    <property type="entry name" value="ABC TRANSPORTER PERMEASE PROTEIN"/>
    <property type="match status" value="1"/>
</dbReference>
<gene>
    <name evidence="10" type="ORF">CR155_06035</name>
</gene>
<feature type="transmembrane region" description="Helical" evidence="8">
    <location>
        <begin position="20"/>
        <end position="45"/>
    </location>
</feature>
<dbReference type="GO" id="GO:0043190">
    <property type="term" value="C:ATP-binding cassette (ABC) transporter complex"/>
    <property type="evidence" value="ECO:0007669"/>
    <property type="project" value="InterPro"/>
</dbReference>
<evidence type="ECO:0000256" key="7">
    <source>
        <dbReference type="ARBA" id="ARBA00023136"/>
    </source>
</evidence>
<evidence type="ECO:0000256" key="3">
    <source>
        <dbReference type="ARBA" id="ARBA00022448"/>
    </source>
</evidence>
<dbReference type="InterPro" id="IPR043429">
    <property type="entry name" value="ArtM/GltK/GlnP/TcyL/YhdX-like"/>
</dbReference>
<comment type="caution">
    <text evidence="10">The sequence shown here is derived from an EMBL/GenBank/DDBJ whole genome shotgun (WGS) entry which is preliminary data.</text>
</comment>
<dbReference type="GO" id="GO:0022857">
    <property type="term" value="F:transmembrane transporter activity"/>
    <property type="evidence" value="ECO:0007669"/>
    <property type="project" value="InterPro"/>
</dbReference>
<dbReference type="NCBIfam" id="TIGR01726">
    <property type="entry name" value="HEQRo_perm_3TM"/>
    <property type="match status" value="1"/>
</dbReference>
<feature type="transmembrane region" description="Helical" evidence="8">
    <location>
        <begin position="87"/>
        <end position="106"/>
    </location>
</feature>
<comment type="similarity">
    <text evidence="2">Belongs to the binding-protein-dependent transport system permease family. HisMQ subfamily.</text>
</comment>
<dbReference type="CDD" id="cd06261">
    <property type="entry name" value="TM_PBP2"/>
    <property type="match status" value="1"/>
</dbReference>
<dbReference type="InterPro" id="IPR035906">
    <property type="entry name" value="MetI-like_sf"/>
</dbReference>
<evidence type="ECO:0000313" key="11">
    <source>
        <dbReference type="Proteomes" id="UP000234328"/>
    </source>
</evidence>
<evidence type="ECO:0000256" key="2">
    <source>
        <dbReference type="ARBA" id="ARBA00010072"/>
    </source>
</evidence>
<dbReference type="OrthoDB" id="6580405at2"/>
<keyword evidence="7 8" id="KW-0472">Membrane</keyword>
<feature type="domain" description="ABC transmembrane type-1" evidence="9">
    <location>
        <begin position="21"/>
        <end position="209"/>
    </location>
</feature>
<feature type="transmembrane region" description="Helical" evidence="8">
    <location>
        <begin position="147"/>
        <end position="170"/>
    </location>
</feature>
<evidence type="ECO:0000256" key="6">
    <source>
        <dbReference type="ARBA" id="ARBA00022989"/>
    </source>
</evidence>
<comment type="subcellular location">
    <subcellularLocation>
        <location evidence="1">Cell inner membrane</location>
        <topology evidence="1">Multi-pass membrane protein</topology>
    </subcellularLocation>
    <subcellularLocation>
        <location evidence="8">Cell membrane</location>
        <topology evidence="8">Multi-pass membrane protein</topology>
    </subcellularLocation>
</comment>
<keyword evidence="6 8" id="KW-1133">Transmembrane helix</keyword>
<keyword evidence="4" id="KW-1003">Cell membrane</keyword>
<sequence>MTYEFDFQSVLAYWPLFLDGAWTTLQMSFWATLAGFVIGVLCAIARSGGPNWVRRGVGAYVEIIRNTPLLIQSYFLIFGMASVGMRLPIMVGAVLALVINIGAYTCEIVRAGIDSIHKGQREAAECLGLSPAQVYWHIILRPAIERVYPALTSQYVLLMLVTSILSAVGANELFGVSNSVQANTFRNFEVFIVLWVVYLALSAMVRLAFWLVAQLVFVRRRKLGTPL</sequence>
<dbReference type="Proteomes" id="UP000234328">
    <property type="component" value="Unassembled WGS sequence"/>
</dbReference>
<keyword evidence="5 8" id="KW-0812">Transmembrane</keyword>
<accession>A0A2N4UJ19</accession>
<organism evidence="10 11">
    <name type="scientific">Pollutimonas nitritireducens</name>
    <dbReference type="NCBI Taxonomy" id="2045209"/>
    <lineage>
        <taxon>Bacteria</taxon>
        <taxon>Pseudomonadati</taxon>
        <taxon>Pseudomonadota</taxon>
        <taxon>Betaproteobacteria</taxon>
        <taxon>Burkholderiales</taxon>
        <taxon>Alcaligenaceae</taxon>
        <taxon>Pollutimonas</taxon>
    </lineage>
</organism>
<dbReference type="Gene3D" id="1.10.3720.10">
    <property type="entry name" value="MetI-like"/>
    <property type="match status" value="1"/>
</dbReference>
<dbReference type="PANTHER" id="PTHR30614">
    <property type="entry name" value="MEMBRANE COMPONENT OF AMINO ACID ABC TRANSPORTER"/>
    <property type="match status" value="1"/>
</dbReference>
<dbReference type="SUPFAM" id="SSF161098">
    <property type="entry name" value="MetI-like"/>
    <property type="match status" value="1"/>
</dbReference>
<feature type="transmembrane region" description="Helical" evidence="8">
    <location>
        <begin position="190"/>
        <end position="213"/>
    </location>
</feature>
<keyword evidence="11" id="KW-1185">Reference proteome</keyword>
<name>A0A2N4UJ19_9BURK</name>
<evidence type="ECO:0000259" key="9">
    <source>
        <dbReference type="PROSITE" id="PS50928"/>
    </source>
</evidence>
<dbReference type="EMBL" id="PDNV01000003">
    <property type="protein sequence ID" value="PLC55009.1"/>
    <property type="molecule type" value="Genomic_DNA"/>
</dbReference>
<evidence type="ECO:0000256" key="1">
    <source>
        <dbReference type="ARBA" id="ARBA00004429"/>
    </source>
</evidence>
<dbReference type="InterPro" id="IPR010065">
    <property type="entry name" value="AA_ABC_transptr_permease_3TM"/>
</dbReference>
<evidence type="ECO:0000256" key="8">
    <source>
        <dbReference type="RuleBase" id="RU363032"/>
    </source>
</evidence>
<dbReference type="PROSITE" id="PS50928">
    <property type="entry name" value="ABC_TM1"/>
    <property type="match status" value="1"/>
</dbReference>
<evidence type="ECO:0000313" key="10">
    <source>
        <dbReference type="EMBL" id="PLC55009.1"/>
    </source>
</evidence>
<reference evidence="10 11" key="1">
    <citation type="submission" date="2017-10" db="EMBL/GenBank/DDBJ databases">
        <title>Two draft genome sequences of Pusillimonas sp. strains isolated from a nitrate- and radionuclide-contaminated groundwater in Russia.</title>
        <authorList>
            <person name="Grouzdev D.S."/>
            <person name="Tourova T.P."/>
            <person name="Goeva M.A."/>
            <person name="Babich T.L."/>
            <person name="Sokolova D.S."/>
            <person name="Abdullin R."/>
            <person name="Poltaraus A.B."/>
            <person name="Toshchakov S.V."/>
            <person name="Nazina T.N."/>
        </authorList>
    </citation>
    <scope>NUCLEOTIDE SEQUENCE [LARGE SCALE GENOMIC DNA]</scope>
    <source>
        <strain evidence="10 11">JR1/69-2-13</strain>
    </source>
</reference>